<accession>A0A382UVG0</accession>
<dbReference type="SMART" id="SM00822">
    <property type="entry name" value="PKS_KR"/>
    <property type="match status" value="1"/>
</dbReference>
<dbReference type="PROSITE" id="PS00061">
    <property type="entry name" value="ADH_SHORT"/>
    <property type="match status" value="1"/>
</dbReference>
<keyword evidence="2" id="KW-0521">NADP</keyword>
<dbReference type="PANTHER" id="PTHR43391:SF14">
    <property type="entry name" value="DEHYDROGENASE_REDUCTASE SDR FAMILY PROTEIN 7-LIKE"/>
    <property type="match status" value="1"/>
</dbReference>
<name>A0A382UVG0_9ZZZZ</name>
<dbReference type="PANTHER" id="PTHR43391">
    <property type="entry name" value="RETINOL DEHYDROGENASE-RELATED"/>
    <property type="match status" value="1"/>
</dbReference>
<dbReference type="Gene3D" id="3.40.50.720">
    <property type="entry name" value="NAD(P)-binding Rossmann-like Domain"/>
    <property type="match status" value="1"/>
</dbReference>
<keyword evidence="3" id="KW-0560">Oxidoreductase</keyword>
<feature type="non-terminal residue" evidence="5">
    <location>
        <position position="221"/>
    </location>
</feature>
<dbReference type="InterPro" id="IPR036291">
    <property type="entry name" value="NAD(P)-bd_dom_sf"/>
</dbReference>
<evidence type="ECO:0000259" key="4">
    <source>
        <dbReference type="SMART" id="SM00822"/>
    </source>
</evidence>
<evidence type="ECO:0000256" key="2">
    <source>
        <dbReference type="ARBA" id="ARBA00022857"/>
    </source>
</evidence>
<comment type="similarity">
    <text evidence="1">Belongs to the short-chain dehydrogenases/reductases (SDR) family.</text>
</comment>
<dbReference type="InterPro" id="IPR020904">
    <property type="entry name" value="Sc_DH/Rdtase_CS"/>
</dbReference>
<reference evidence="5" key="1">
    <citation type="submission" date="2018-05" db="EMBL/GenBank/DDBJ databases">
        <authorList>
            <person name="Lanie J.A."/>
            <person name="Ng W.-L."/>
            <person name="Kazmierczak K.M."/>
            <person name="Andrzejewski T.M."/>
            <person name="Davidsen T.M."/>
            <person name="Wayne K.J."/>
            <person name="Tettelin H."/>
            <person name="Glass J.I."/>
            <person name="Rusch D."/>
            <person name="Podicherti R."/>
            <person name="Tsui H.-C.T."/>
            <person name="Winkler M.E."/>
        </authorList>
    </citation>
    <scope>NUCLEOTIDE SEQUENCE</scope>
</reference>
<dbReference type="CDD" id="cd05233">
    <property type="entry name" value="SDR_c"/>
    <property type="match status" value="1"/>
</dbReference>
<dbReference type="InterPro" id="IPR002347">
    <property type="entry name" value="SDR_fam"/>
</dbReference>
<evidence type="ECO:0000313" key="5">
    <source>
        <dbReference type="EMBL" id="SVD38236.1"/>
    </source>
</evidence>
<dbReference type="AlphaFoldDB" id="A0A382UVG0"/>
<feature type="domain" description="Ketoreductase" evidence="4">
    <location>
        <begin position="6"/>
        <end position="183"/>
    </location>
</feature>
<sequence>MDEETRVALITGGGTGIGAATARRLAADGYRVVVTGRRVEPIEAVASAIGGHAVVSDTSREIDCRKAVETTLEQFGRLDVLVANAGVEAFGSAAEVDLTEWRHVMEVNVGGVLLAVRASVEALKESRGAVVVVASVAALAAGPSFSAYVTSKTALLGLVRSLAVDLGPSGVRVNAICPGWVATEMSDREVVELGRALECSDESARERLVQHLPLNRMADPA</sequence>
<dbReference type="FunFam" id="3.40.50.720:FF:000084">
    <property type="entry name" value="Short-chain dehydrogenase reductase"/>
    <property type="match status" value="1"/>
</dbReference>
<organism evidence="5">
    <name type="scientific">marine metagenome</name>
    <dbReference type="NCBI Taxonomy" id="408172"/>
    <lineage>
        <taxon>unclassified sequences</taxon>
        <taxon>metagenomes</taxon>
        <taxon>ecological metagenomes</taxon>
    </lineage>
</organism>
<dbReference type="GO" id="GO:0016491">
    <property type="term" value="F:oxidoreductase activity"/>
    <property type="evidence" value="ECO:0007669"/>
    <property type="project" value="UniProtKB-KW"/>
</dbReference>
<dbReference type="PRINTS" id="PR00080">
    <property type="entry name" value="SDRFAMILY"/>
</dbReference>
<dbReference type="PRINTS" id="PR00081">
    <property type="entry name" value="GDHRDH"/>
</dbReference>
<proteinExistence type="inferred from homology"/>
<evidence type="ECO:0000256" key="1">
    <source>
        <dbReference type="ARBA" id="ARBA00006484"/>
    </source>
</evidence>
<gene>
    <name evidence="5" type="ORF">METZ01_LOCUS391090</name>
</gene>
<protein>
    <recommendedName>
        <fullName evidence="4">Ketoreductase domain-containing protein</fullName>
    </recommendedName>
</protein>
<dbReference type="EMBL" id="UINC01147107">
    <property type="protein sequence ID" value="SVD38236.1"/>
    <property type="molecule type" value="Genomic_DNA"/>
</dbReference>
<dbReference type="GO" id="GO:0005829">
    <property type="term" value="C:cytosol"/>
    <property type="evidence" value="ECO:0007669"/>
    <property type="project" value="TreeGrafter"/>
</dbReference>
<dbReference type="Pfam" id="PF00106">
    <property type="entry name" value="adh_short"/>
    <property type="match status" value="1"/>
</dbReference>
<dbReference type="SUPFAM" id="SSF51735">
    <property type="entry name" value="NAD(P)-binding Rossmann-fold domains"/>
    <property type="match status" value="1"/>
</dbReference>
<dbReference type="InterPro" id="IPR057326">
    <property type="entry name" value="KR_dom"/>
</dbReference>
<evidence type="ECO:0000256" key="3">
    <source>
        <dbReference type="ARBA" id="ARBA00023002"/>
    </source>
</evidence>